<name>A0A3S0Y1G6_9HYPH</name>
<dbReference type="OrthoDB" id="9785695at2"/>
<dbReference type="GO" id="GO:0046872">
    <property type="term" value="F:metal ion binding"/>
    <property type="evidence" value="ECO:0007669"/>
    <property type="project" value="UniProtKB-KW"/>
</dbReference>
<dbReference type="Proteomes" id="UP000278823">
    <property type="component" value="Unassembled WGS sequence"/>
</dbReference>
<evidence type="ECO:0000313" key="6">
    <source>
        <dbReference type="EMBL" id="RUM20429.1"/>
    </source>
</evidence>
<evidence type="ECO:0000313" key="7">
    <source>
        <dbReference type="Proteomes" id="UP000278823"/>
    </source>
</evidence>
<proteinExistence type="inferred from homology"/>
<dbReference type="Gene3D" id="3.40.190.80">
    <property type="match status" value="1"/>
</dbReference>
<evidence type="ECO:0000256" key="5">
    <source>
        <dbReference type="PIRSR" id="PIRSR600760-2"/>
    </source>
</evidence>
<sequence>MTDVQTRLASANAIMADAEKLALKFFHERDRFVLEEKNASEFVSEADREVEALIRKHLTDMLPEDAAMGEEMGGEGSDAFWSIDPIDGTANFLRGTPLWGVSLGYVENGRSTVGVISYPVLGIRLSAGEGLGLSKNGKRFQRNVHFPSVRVAAVGESPRWTIEGISEIEIALRKAGWGVAEFRCATIGLGFAALGYTDGYIEKNTSIWDIAAGSVICSEAGLTVMHAGTYEVATQNIIAATDEVHDIIGRLF</sequence>
<dbReference type="EMBL" id="RJTH01000015">
    <property type="protein sequence ID" value="RUM20429.1"/>
    <property type="molecule type" value="Genomic_DNA"/>
</dbReference>
<dbReference type="Pfam" id="PF00459">
    <property type="entry name" value="Inositol_P"/>
    <property type="match status" value="1"/>
</dbReference>
<protein>
    <submittedName>
        <fullName evidence="6">Myo-inositol-1-monophosphatase</fullName>
    </submittedName>
</protein>
<accession>A0A3S0Y1G6</accession>
<dbReference type="GO" id="GO:0008934">
    <property type="term" value="F:inositol monophosphate 1-phosphatase activity"/>
    <property type="evidence" value="ECO:0007669"/>
    <property type="project" value="TreeGrafter"/>
</dbReference>
<dbReference type="PRINTS" id="PR00377">
    <property type="entry name" value="IMPHPHTASES"/>
</dbReference>
<dbReference type="AlphaFoldDB" id="A0A3S0Y1G6"/>
<organism evidence="6 7">
    <name type="scientific">Rhizobium vallis</name>
    <dbReference type="NCBI Taxonomy" id="634290"/>
    <lineage>
        <taxon>Bacteria</taxon>
        <taxon>Pseudomonadati</taxon>
        <taxon>Pseudomonadota</taxon>
        <taxon>Alphaproteobacteria</taxon>
        <taxon>Hyphomicrobiales</taxon>
        <taxon>Rhizobiaceae</taxon>
        <taxon>Rhizobium/Agrobacterium group</taxon>
        <taxon>Rhizobium</taxon>
    </lineage>
</organism>
<dbReference type="PANTHER" id="PTHR20854">
    <property type="entry name" value="INOSITOL MONOPHOSPHATASE"/>
    <property type="match status" value="1"/>
</dbReference>
<evidence type="ECO:0000256" key="2">
    <source>
        <dbReference type="ARBA" id="ARBA00022723"/>
    </source>
</evidence>
<feature type="binding site" evidence="5">
    <location>
        <position position="84"/>
    </location>
    <ligand>
        <name>Mg(2+)</name>
        <dbReference type="ChEBI" id="CHEBI:18420"/>
        <label>1</label>
        <note>catalytic</note>
    </ligand>
</feature>
<dbReference type="GO" id="GO:0006020">
    <property type="term" value="P:inositol metabolic process"/>
    <property type="evidence" value="ECO:0007669"/>
    <property type="project" value="TreeGrafter"/>
</dbReference>
<evidence type="ECO:0000256" key="1">
    <source>
        <dbReference type="ARBA" id="ARBA00009759"/>
    </source>
</evidence>
<dbReference type="GO" id="GO:0007165">
    <property type="term" value="P:signal transduction"/>
    <property type="evidence" value="ECO:0007669"/>
    <property type="project" value="TreeGrafter"/>
</dbReference>
<feature type="binding site" evidence="5">
    <location>
        <position position="86"/>
    </location>
    <ligand>
        <name>Mg(2+)</name>
        <dbReference type="ChEBI" id="CHEBI:18420"/>
        <label>1</label>
        <note>catalytic</note>
    </ligand>
</feature>
<dbReference type="Gene3D" id="3.30.540.10">
    <property type="entry name" value="Fructose-1,6-Bisphosphatase, subunit A, domain 1"/>
    <property type="match status" value="1"/>
</dbReference>
<evidence type="ECO:0000256" key="3">
    <source>
        <dbReference type="ARBA" id="ARBA00022801"/>
    </source>
</evidence>
<comment type="caution">
    <text evidence="6">The sequence shown here is derived from an EMBL/GenBank/DDBJ whole genome shotgun (WGS) entry which is preliminary data.</text>
</comment>
<dbReference type="InterPro" id="IPR020583">
    <property type="entry name" value="Inositol_monoP_metal-BS"/>
</dbReference>
<comment type="cofactor">
    <cofactor evidence="5">
        <name>Mg(2+)</name>
        <dbReference type="ChEBI" id="CHEBI:18420"/>
    </cofactor>
</comment>
<feature type="binding site" evidence="5">
    <location>
        <position position="209"/>
    </location>
    <ligand>
        <name>Mg(2+)</name>
        <dbReference type="ChEBI" id="CHEBI:18420"/>
        <label>1</label>
        <note>catalytic</note>
    </ligand>
</feature>
<feature type="binding site" evidence="5">
    <location>
        <position position="87"/>
    </location>
    <ligand>
        <name>Mg(2+)</name>
        <dbReference type="ChEBI" id="CHEBI:18420"/>
        <label>1</label>
        <note>catalytic</note>
    </ligand>
</feature>
<dbReference type="PANTHER" id="PTHR20854:SF4">
    <property type="entry name" value="INOSITOL-1-MONOPHOSPHATASE-RELATED"/>
    <property type="match status" value="1"/>
</dbReference>
<dbReference type="RefSeq" id="WP_126924652.1">
    <property type="nucleotide sequence ID" value="NZ_ML133699.1"/>
</dbReference>
<keyword evidence="2 5" id="KW-0479">Metal-binding</keyword>
<keyword evidence="3" id="KW-0378">Hydrolase</keyword>
<dbReference type="InterPro" id="IPR000760">
    <property type="entry name" value="Inositol_monophosphatase-like"/>
</dbReference>
<evidence type="ECO:0000256" key="4">
    <source>
        <dbReference type="ARBA" id="ARBA00022842"/>
    </source>
</evidence>
<keyword evidence="4 5" id="KW-0460">Magnesium</keyword>
<dbReference type="SUPFAM" id="SSF56655">
    <property type="entry name" value="Carbohydrate phosphatase"/>
    <property type="match status" value="1"/>
</dbReference>
<reference evidence="7" key="1">
    <citation type="submission" date="2018-11" db="EMBL/GenBank/DDBJ databases">
        <title>Rhizobium chutanense sp. nov., isolated from root nodules of Phaseolus vulgaris in China.</title>
        <authorList>
            <person name="Huo Y."/>
        </authorList>
    </citation>
    <scope>NUCLEOTIDE SEQUENCE [LARGE SCALE GENOMIC DNA]</scope>
    <source>
        <strain evidence="7">CCBAU 65647</strain>
    </source>
</reference>
<feature type="binding site" evidence="5">
    <location>
        <position position="70"/>
    </location>
    <ligand>
        <name>Mg(2+)</name>
        <dbReference type="ChEBI" id="CHEBI:18420"/>
        <label>1</label>
        <note>catalytic</note>
    </ligand>
</feature>
<comment type="similarity">
    <text evidence="1">Belongs to the inositol monophosphatase superfamily.</text>
</comment>
<keyword evidence="7" id="KW-1185">Reference proteome</keyword>
<dbReference type="PROSITE" id="PS00629">
    <property type="entry name" value="IMP_1"/>
    <property type="match status" value="1"/>
</dbReference>
<gene>
    <name evidence="6" type="ORF">EFQ99_29280</name>
</gene>